<feature type="region of interest" description="Disordered" evidence="1">
    <location>
        <begin position="55"/>
        <end position="74"/>
    </location>
</feature>
<sequence length="74" mass="8331">MCHCQFRLWERDAIRRQTANGTIRATEDTSCAKRATLVSNERAVRGGTLWAACRESDGRGKGRSNREYTGEKAI</sequence>
<evidence type="ECO:0000313" key="3">
    <source>
        <dbReference type="Proteomes" id="UP000694892"/>
    </source>
</evidence>
<dbReference type="EMBL" id="CM004467">
    <property type="protein sequence ID" value="OCT97646.1"/>
    <property type="molecule type" value="Genomic_DNA"/>
</dbReference>
<reference evidence="3" key="1">
    <citation type="journal article" date="2016" name="Nature">
        <title>Genome evolution in the allotetraploid frog Xenopus laevis.</title>
        <authorList>
            <person name="Session A.M."/>
            <person name="Uno Y."/>
            <person name="Kwon T."/>
            <person name="Chapman J.A."/>
            <person name="Toyoda A."/>
            <person name="Takahashi S."/>
            <person name="Fukui A."/>
            <person name="Hikosaka A."/>
            <person name="Suzuki A."/>
            <person name="Kondo M."/>
            <person name="van Heeringen S.J."/>
            <person name="Quigley I."/>
            <person name="Heinz S."/>
            <person name="Ogino H."/>
            <person name="Ochi H."/>
            <person name="Hellsten U."/>
            <person name="Lyons J.B."/>
            <person name="Simakov O."/>
            <person name="Putnam N."/>
            <person name="Stites J."/>
            <person name="Kuroki Y."/>
            <person name="Tanaka T."/>
            <person name="Michiue T."/>
            <person name="Watanabe M."/>
            <person name="Bogdanovic O."/>
            <person name="Lister R."/>
            <person name="Georgiou G."/>
            <person name="Paranjpe S.S."/>
            <person name="van Kruijsbergen I."/>
            <person name="Shu S."/>
            <person name="Carlson J."/>
            <person name="Kinoshita T."/>
            <person name="Ohta Y."/>
            <person name="Mawaribuchi S."/>
            <person name="Jenkins J."/>
            <person name="Grimwood J."/>
            <person name="Schmutz J."/>
            <person name="Mitros T."/>
            <person name="Mozaffari S.V."/>
            <person name="Suzuki Y."/>
            <person name="Haramoto Y."/>
            <person name="Yamamoto T.S."/>
            <person name="Takagi C."/>
            <person name="Heald R."/>
            <person name="Miller K."/>
            <person name="Haudenschild C."/>
            <person name="Kitzman J."/>
            <person name="Nakayama T."/>
            <person name="Izutsu Y."/>
            <person name="Robert J."/>
            <person name="Fortriede J."/>
            <person name="Burns K."/>
            <person name="Lotay V."/>
            <person name="Karimi K."/>
            <person name="Yasuoka Y."/>
            <person name="Dichmann D.S."/>
            <person name="Flajnik M.F."/>
            <person name="Houston D.W."/>
            <person name="Shendure J."/>
            <person name="DuPasquier L."/>
            <person name="Vize P.D."/>
            <person name="Zorn A.M."/>
            <person name="Ito M."/>
            <person name="Marcotte E.M."/>
            <person name="Wallingford J.B."/>
            <person name="Ito Y."/>
            <person name="Asashima M."/>
            <person name="Ueno N."/>
            <person name="Matsuda Y."/>
            <person name="Veenstra G.J."/>
            <person name="Fujiyama A."/>
            <person name="Harland R.M."/>
            <person name="Taira M."/>
            <person name="Rokhsar D.S."/>
        </authorList>
    </citation>
    <scope>NUCLEOTIDE SEQUENCE [LARGE SCALE GENOMIC DNA]</scope>
    <source>
        <strain evidence="3">J</strain>
    </source>
</reference>
<evidence type="ECO:0000313" key="2">
    <source>
        <dbReference type="EMBL" id="OCT97646.1"/>
    </source>
</evidence>
<name>A0A974DUU2_XENLA</name>
<evidence type="ECO:0000256" key="1">
    <source>
        <dbReference type="SAM" id="MobiDB-lite"/>
    </source>
</evidence>
<dbReference type="Proteomes" id="UP000694892">
    <property type="component" value="Chromosome 1S"/>
</dbReference>
<proteinExistence type="predicted"/>
<protein>
    <submittedName>
        <fullName evidence="2">Uncharacterized protein</fullName>
    </submittedName>
</protein>
<gene>
    <name evidence="2" type="ORF">XELAEV_18009876mg</name>
</gene>
<accession>A0A974DUU2</accession>
<organism evidence="2 3">
    <name type="scientific">Xenopus laevis</name>
    <name type="common">African clawed frog</name>
    <dbReference type="NCBI Taxonomy" id="8355"/>
    <lineage>
        <taxon>Eukaryota</taxon>
        <taxon>Metazoa</taxon>
        <taxon>Chordata</taxon>
        <taxon>Craniata</taxon>
        <taxon>Vertebrata</taxon>
        <taxon>Euteleostomi</taxon>
        <taxon>Amphibia</taxon>
        <taxon>Batrachia</taxon>
        <taxon>Anura</taxon>
        <taxon>Pipoidea</taxon>
        <taxon>Pipidae</taxon>
        <taxon>Xenopodinae</taxon>
        <taxon>Xenopus</taxon>
        <taxon>Xenopus</taxon>
    </lineage>
</organism>
<dbReference type="AlphaFoldDB" id="A0A974DUU2"/>